<reference evidence="2 3" key="1">
    <citation type="submission" date="2023-11" db="EMBL/GenBank/DDBJ databases">
        <title>A Novel Polar Bacteriovorax (B. antarcticus) Isolated from the Biocrust in Antarctica.</title>
        <authorList>
            <person name="Mun W."/>
            <person name="Choi S.Y."/>
            <person name="Mitchell R.J."/>
        </authorList>
    </citation>
    <scope>NUCLEOTIDE SEQUENCE [LARGE SCALE GENOMIC DNA]</scope>
    <source>
        <strain evidence="2 3">PP10</strain>
    </source>
</reference>
<dbReference type="EMBL" id="JAYGJQ010000003">
    <property type="protein sequence ID" value="MEA9358258.1"/>
    <property type="molecule type" value="Genomic_DNA"/>
</dbReference>
<dbReference type="InterPro" id="IPR005467">
    <property type="entry name" value="His_kinase_dom"/>
</dbReference>
<sequence>MLTYLHDIRNKLTLISGHTAILSKKYGEEDFHAIRTNLIRINEIINDAYKFMQEGYEECKLSFTSIEFIRQMDLLTETISFLYPIEVINETRDYKPKSDFSIDFNINLVFQVIENAIDNSLKAKSTKLIIRLLETGNHCVFEIVDNGMEKKQTENSFEEISIIPHGIGKAIMNDNMKKVNGKIEWGRRIDNSGMIVRLYFPKKA</sequence>
<dbReference type="SUPFAM" id="SSF55874">
    <property type="entry name" value="ATPase domain of HSP90 chaperone/DNA topoisomerase II/histidine kinase"/>
    <property type="match status" value="1"/>
</dbReference>
<dbReference type="InterPro" id="IPR003594">
    <property type="entry name" value="HATPase_dom"/>
</dbReference>
<comment type="caution">
    <text evidence="2">The sequence shown here is derived from an EMBL/GenBank/DDBJ whole genome shotgun (WGS) entry which is preliminary data.</text>
</comment>
<evidence type="ECO:0000313" key="2">
    <source>
        <dbReference type="EMBL" id="MEA9358258.1"/>
    </source>
</evidence>
<dbReference type="GO" id="GO:0005524">
    <property type="term" value="F:ATP binding"/>
    <property type="evidence" value="ECO:0007669"/>
    <property type="project" value="UniProtKB-KW"/>
</dbReference>
<gene>
    <name evidence="2" type="ORF">SHI21_18630</name>
</gene>
<feature type="domain" description="Histidine kinase" evidence="1">
    <location>
        <begin position="3"/>
        <end position="204"/>
    </location>
</feature>
<keyword evidence="2" id="KW-0067">ATP-binding</keyword>
<dbReference type="Gene3D" id="3.30.565.10">
    <property type="entry name" value="Histidine kinase-like ATPase, C-terminal domain"/>
    <property type="match status" value="1"/>
</dbReference>
<dbReference type="Proteomes" id="UP001302274">
    <property type="component" value="Unassembled WGS sequence"/>
</dbReference>
<dbReference type="Pfam" id="PF02518">
    <property type="entry name" value="HATPase_c"/>
    <property type="match status" value="1"/>
</dbReference>
<evidence type="ECO:0000313" key="3">
    <source>
        <dbReference type="Proteomes" id="UP001302274"/>
    </source>
</evidence>
<organism evidence="2 3">
    <name type="scientific">Bacteriovorax antarcticus</name>
    <dbReference type="NCBI Taxonomy" id="3088717"/>
    <lineage>
        <taxon>Bacteria</taxon>
        <taxon>Pseudomonadati</taxon>
        <taxon>Bdellovibrionota</taxon>
        <taxon>Bacteriovoracia</taxon>
        <taxon>Bacteriovoracales</taxon>
        <taxon>Bacteriovoracaceae</taxon>
        <taxon>Bacteriovorax</taxon>
    </lineage>
</organism>
<dbReference type="InterPro" id="IPR036890">
    <property type="entry name" value="HATPase_C_sf"/>
</dbReference>
<proteinExistence type="predicted"/>
<protein>
    <submittedName>
        <fullName evidence="2">ATP-binding protein</fullName>
    </submittedName>
</protein>
<name>A0ABU5VYV6_9BACT</name>
<accession>A0ABU5VYV6</accession>
<evidence type="ECO:0000259" key="1">
    <source>
        <dbReference type="PROSITE" id="PS50109"/>
    </source>
</evidence>
<dbReference type="RefSeq" id="WP_323578582.1">
    <property type="nucleotide sequence ID" value="NZ_JAYGJQ010000003.1"/>
</dbReference>
<keyword evidence="2" id="KW-0547">Nucleotide-binding</keyword>
<dbReference type="PROSITE" id="PS50109">
    <property type="entry name" value="HIS_KIN"/>
    <property type="match status" value="1"/>
</dbReference>
<keyword evidence="3" id="KW-1185">Reference proteome</keyword>